<keyword evidence="3 6" id="KW-0964">Secreted</keyword>
<dbReference type="PANTHER" id="PTHR43037:SF5">
    <property type="entry name" value="FERULOYL ESTERASE"/>
    <property type="match status" value="1"/>
</dbReference>
<feature type="chain" id="PRO_5041781154" description="Carboxylic ester hydrolase" evidence="6">
    <location>
        <begin position="26"/>
        <end position="407"/>
    </location>
</feature>
<gene>
    <name evidence="8" type="ORF">B0T22DRAFT_513058</name>
</gene>
<evidence type="ECO:0000313" key="8">
    <source>
        <dbReference type="EMBL" id="KAK3689022.1"/>
    </source>
</evidence>
<comment type="function">
    <text evidence="6">Esterase involved in the hydrolysis of xylan, a major structural heterogeneous polysaccharide found in plant biomass representing the second most abundant polysaccharide in the biosphere, after cellulose.</text>
</comment>
<keyword evidence="4 6" id="KW-0732">Signal</keyword>
<comment type="subcellular location">
    <subcellularLocation>
        <location evidence="1 6">Secreted</location>
    </subcellularLocation>
</comment>
<evidence type="ECO:0000313" key="9">
    <source>
        <dbReference type="Proteomes" id="UP001270362"/>
    </source>
</evidence>
<dbReference type="InterPro" id="IPR010126">
    <property type="entry name" value="Esterase_phb"/>
</dbReference>
<protein>
    <recommendedName>
        <fullName evidence="6">Carboxylic ester hydrolase</fullName>
        <ecNumber evidence="6">3.1.1.-</ecNumber>
    </recommendedName>
</protein>
<evidence type="ECO:0000256" key="2">
    <source>
        <dbReference type="ARBA" id="ARBA00022487"/>
    </source>
</evidence>
<dbReference type="GO" id="GO:0030248">
    <property type="term" value="F:cellulose binding"/>
    <property type="evidence" value="ECO:0007669"/>
    <property type="project" value="InterPro"/>
</dbReference>
<dbReference type="PROSITE" id="PS51164">
    <property type="entry name" value="CBM1_2"/>
    <property type="match status" value="1"/>
</dbReference>
<dbReference type="NCBIfam" id="TIGR01840">
    <property type="entry name" value="esterase_phb"/>
    <property type="match status" value="1"/>
</dbReference>
<dbReference type="InterPro" id="IPR050955">
    <property type="entry name" value="Plant_Biomass_Hydrol_Est"/>
</dbReference>
<dbReference type="Pfam" id="PF10503">
    <property type="entry name" value="Esterase_PHB"/>
    <property type="match status" value="1"/>
</dbReference>
<dbReference type="EMBL" id="JAULSO010000002">
    <property type="protein sequence ID" value="KAK3689022.1"/>
    <property type="molecule type" value="Genomic_DNA"/>
</dbReference>
<evidence type="ECO:0000256" key="1">
    <source>
        <dbReference type="ARBA" id="ARBA00004613"/>
    </source>
</evidence>
<dbReference type="InterPro" id="IPR000254">
    <property type="entry name" value="CBD"/>
</dbReference>
<comment type="caution">
    <text evidence="8">The sequence shown here is derived from an EMBL/GenBank/DDBJ whole genome shotgun (WGS) entry which is preliminary data.</text>
</comment>
<evidence type="ECO:0000256" key="6">
    <source>
        <dbReference type="RuleBase" id="RU367147"/>
    </source>
</evidence>
<evidence type="ECO:0000256" key="4">
    <source>
        <dbReference type="ARBA" id="ARBA00022729"/>
    </source>
</evidence>
<evidence type="ECO:0000256" key="5">
    <source>
        <dbReference type="ARBA" id="ARBA00022801"/>
    </source>
</evidence>
<dbReference type="Proteomes" id="UP001270362">
    <property type="component" value="Unassembled WGS sequence"/>
</dbReference>
<evidence type="ECO:0000256" key="3">
    <source>
        <dbReference type="ARBA" id="ARBA00022525"/>
    </source>
</evidence>
<dbReference type="GO" id="GO:0045493">
    <property type="term" value="P:xylan catabolic process"/>
    <property type="evidence" value="ECO:0007669"/>
    <property type="project" value="UniProtKB-UniRule"/>
</dbReference>
<evidence type="ECO:0000259" key="7">
    <source>
        <dbReference type="PROSITE" id="PS51164"/>
    </source>
</evidence>
<keyword evidence="2 6" id="KW-0719">Serine esterase</keyword>
<organism evidence="8 9">
    <name type="scientific">Podospora appendiculata</name>
    <dbReference type="NCBI Taxonomy" id="314037"/>
    <lineage>
        <taxon>Eukaryota</taxon>
        <taxon>Fungi</taxon>
        <taxon>Dikarya</taxon>
        <taxon>Ascomycota</taxon>
        <taxon>Pezizomycotina</taxon>
        <taxon>Sordariomycetes</taxon>
        <taxon>Sordariomycetidae</taxon>
        <taxon>Sordariales</taxon>
        <taxon>Podosporaceae</taxon>
        <taxon>Podospora</taxon>
    </lineage>
</organism>
<dbReference type="Gene3D" id="3.40.50.1820">
    <property type="entry name" value="alpha/beta hydrolase"/>
    <property type="match status" value="1"/>
</dbReference>
<dbReference type="Pfam" id="PF00734">
    <property type="entry name" value="CBM_1"/>
    <property type="match status" value="1"/>
</dbReference>
<dbReference type="GO" id="GO:0052689">
    <property type="term" value="F:carboxylic ester hydrolase activity"/>
    <property type="evidence" value="ECO:0007669"/>
    <property type="project" value="UniProtKB-KW"/>
</dbReference>
<dbReference type="PROSITE" id="PS00562">
    <property type="entry name" value="CBM1_1"/>
    <property type="match status" value="1"/>
</dbReference>
<dbReference type="SMART" id="SM00236">
    <property type="entry name" value="fCBD"/>
    <property type="match status" value="1"/>
</dbReference>
<sequence>MMRAVKNLIASAALLLTVLAPSTNAASLVQITENFGPNPTKVGFYIYVPDVLAAKPAILVNPHWCHGTASAAYAGSQYATLAAKYGYIVIYPNSPNAADQCWDLSSSQTLTHDGGGDSQGIVSMVKWTIAKYNADASRVFVTGVSSGGMMTNVLIGSYPDVFAAGSAWAGVPFGCYAAPGNNSGVYGYWNSQCASGNVTHTPAEWKAIVQAAYPGYRGWRPKMQTFHGTSDETVNYVNFGEQVKEWTAVLGLSQTPVSTTLNTPLSGWTKTSYGPSGWFEAYSAAGVTHNIQVQADTVVAFFQLSCSAGCFSWGQGSPSGAVPPVSPLTTSTRLTTSIPVAISTTKISTSTASSTHSAVTATTTPATTVQSLYGQCGGIGYAGPTACAAAKCSSYNAYYSQCVPTAV</sequence>
<feature type="domain" description="CBM1" evidence="7">
    <location>
        <begin position="368"/>
        <end position="403"/>
    </location>
</feature>
<keyword evidence="6" id="KW-0119">Carbohydrate metabolism</keyword>
<dbReference type="EC" id="3.1.1.-" evidence="6"/>
<name>A0AAE0XAH0_9PEZI</name>
<dbReference type="InterPro" id="IPR035971">
    <property type="entry name" value="CBD_sf"/>
</dbReference>
<dbReference type="AlphaFoldDB" id="A0AAE0XAH0"/>
<proteinExistence type="inferred from homology"/>
<dbReference type="SUPFAM" id="SSF57180">
    <property type="entry name" value="Cellulose-binding domain"/>
    <property type="match status" value="1"/>
</dbReference>
<accession>A0AAE0XAH0</accession>
<dbReference type="SUPFAM" id="SSF53474">
    <property type="entry name" value="alpha/beta-Hydrolases"/>
    <property type="match status" value="2"/>
</dbReference>
<comment type="similarity">
    <text evidence="6">Belongs to the carbohydrate esterase 1 (CE1) family.</text>
</comment>
<keyword evidence="9" id="KW-1185">Reference proteome</keyword>
<reference evidence="8" key="1">
    <citation type="journal article" date="2023" name="Mol. Phylogenet. Evol.">
        <title>Genome-scale phylogeny and comparative genomics of the fungal order Sordariales.</title>
        <authorList>
            <person name="Hensen N."/>
            <person name="Bonometti L."/>
            <person name="Westerberg I."/>
            <person name="Brannstrom I.O."/>
            <person name="Guillou S."/>
            <person name="Cros-Aarteil S."/>
            <person name="Calhoun S."/>
            <person name="Haridas S."/>
            <person name="Kuo A."/>
            <person name="Mondo S."/>
            <person name="Pangilinan J."/>
            <person name="Riley R."/>
            <person name="LaButti K."/>
            <person name="Andreopoulos B."/>
            <person name="Lipzen A."/>
            <person name="Chen C."/>
            <person name="Yan M."/>
            <person name="Daum C."/>
            <person name="Ng V."/>
            <person name="Clum A."/>
            <person name="Steindorff A."/>
            <person name="Ohm R.A."/>
            <person name="Martin F."/>
            <person name="Silar P."/>
            <person name="Natvig D.O."/>
            <person name="Lalanne C."/>
            <person name="Gautier V."/>
            <person name="Ament-Velasquez S.L."/>
            <person name="Kruys A."/>
            <person name="Hutchinson M.I."/>
            <person name="Powell A.J."/>
            <person name="Barry K."/>
            <person name="Miller A.N."/>
            <person name="Grigoriev I.V."/>
            <person name="Debuchy R."/>
            <person name="Gladieux P."/>
            <person name="Hiltunen Thoren M."/>
            <person name="Johannesson H."/>
        </authorList>
    </citation>
    <scope>NUCLEOTIDE SEQUENCE</scope>
    <source>
        <strain evidence="8">CBS 314.62</strain>
    </source>
</reference>
<keyword evidence="6" id="KW-0624">Polysaccharide degradation</keyword>
<dbReference type="InterPro" id="IPR029058">
    <property type="entry name" value="AB_hydrolase_fold"/>
</dbReference>
<keyword evidence="5 6" id="KW-0378">Hydrolase</keyword>
<reference evidence="8" key="2">
    <citation type="submission" date="2023-06" db="EMBL/GenBank/DDBJ databases">
        <authorList>
            <consortium name="Lawrence Berkeley National Laboratory"/>
            <person name="Haridas S."/>
            <person name="Hensen N."/>
            <person name="Bonometti L."/>
            <person name="Westerberg I."/>
            <person name="Brannstrom I.O."/>
            <person name="Guillou S."/>
            <person name="Cros-Aarteil S."/>
            <person name="Calhoun S."/>
            <person name="Kuo A."/>
            <person name="Mondo S."/>
            <person name="Pangilinan J."/>
            <person name="Riley R."/>
            <person name="Labutti K."/>
            <person name="Andreopoulos B."/>
            <person name="Lipzen A."/>
            <person name="Chen C."/>
            <person name="Yanf M."/>
            <person name="Daum C."/>
            <person name="Ng V."/>
            <person name="Clum A."/>
            <person name="Steindorff A."/>
            <person name="Ohm R."/>
            <person name="Martin F."/>
            <person name="Silar P."/>
            <person name="Natvig D."/>
            <person name="Lalanne C."/>
            <person name="Gautier V."/>
            <person name="Ament-Velasquez S.L."/>
            <person name="Kruys A."/>
            <person name="Hutchinson M.I."/>
            <person name="Powell A.J."/>
            <person name="Barry K."/>
            <person name="Miller A.N."/>
            <person name="Grigoriev I.V."/>
            <person name="Debuchy R."/>
            <person name="Gladieux P."/>
            <person name="Thoren M.H."/>
            <person name="Johannesson H."/>
        </authorList>
    </citation>
    <scope>NUCLEOTIDE SEQUENCE</scope>
    <source>
        <strain evidence="8">CBS 314.62</strain>
    </source>
</reference>
<dbReference type="GO" id="GO:0005576">
    <property type="term" value="C:extracellular region"/>
    <property type="evidence" value="ECO:0007669"/>
    <property type="project" value="UniProtKB-SubCell"/>
</dbReference>
<dbReference type="PANTHER" id="PTHR43037">
    <property type="entry name" value="UNNAMED PRODUCT-RELATED"/>
    <property type="match status" value="1"/>
</dbReference>
<feature type="signal peptide" evidence="6">
    <location>
        <begin position="1"/>
        <end position="25"/>
    </location>
</feature>